<keyword evidence="1" id="KW-0732">Signal</keyword>
<sequence>MINKCISTYLIASLIVLCFSKELSAQQRLSFGEDNYLGSYHITVGYDKTTHLIFPHKIVYVDLGSADLLAEKVEQVENILKLKANVEGFSTTNLTVLTGSGSYFSFLVDYAIAPKELNIVLAEKTTGKENSSTDFPLSPFPRANDGIASTGAKALFENKSLNQTYMEKLSGLVMGRKQTRHLAGLAKYNMRFALHGLYIQDDLFFYHLQVANRSNISYDIDFIRFFIRDKKVGKRTASQEREIFPHYIFNPTLNTIPGNGSLDQVYVMEKVTIPDDKVLRIELFEKKGGRHLSFLLTNKDILKAGLLQ</sequence>
<feature type="chain" id="PRO_5025492898" evidence="1">
    <location>
        <begin position="26"/>
        <end position="308"/>
    </location>
</feature>
<dbReference type="NCBIfam" id="TIGR03780">
    <property type="entry name" value="Bac_Flav_CT_N"/>
    <property type="match status" value="1"/>
</dbReference>
<dbReference type="EMBL" id="CP048222">
    <property type="protein sequence ID" value="QHT70747.1"/>
    <property type="molecule type" value="Genomic_DNA"/>
</dbReference>
<organism evidence="2 3">
    <name type="scientific">Rhodocytophaga rosea</name>
    <dbReference type="NCBI Taxonomy" id="2704465"/>
    <lineage>
        <taxon>Bacteria</taxon>
        <taxon>Pseudomonadati</taxon>
        <taxon>Bacteroidota</taxon>
        <taxon>Cytophagia</taxon>
        <taxon>Cytophagales</taxon>
        <taxon>Rhodocytophagaceae</taxon>
        <taxon>Rhodocytophaga</taxon>
    </lineage>
</organism>
<proteinExistence type="predicted"/>
<dbReference type="InterPro" id="IPR022298">
    <property type="entry name" value="Conjug_transposon_TraN"/>
</dbReference>
<name>A0A6C0GS32_9BACT</name>
<accession>A0A6C0GS32</accession>
<keyword evidence="3" id="KW-1185">Reference proteome</keyword>
<dbReference type="RefSeq" id="WP_162446719.1">
    <property type="nucleotide sequence ID" value="NZ_CP048222.1"/>
</dbReference>
<evidence type="ECO:0000256" key="1">
    <source>
        <dbReference type="SAM" id="SignalP"/>
    </source>
</evidence>
<evidence type="ECO:0000313" key="2">
    <source>
        <dbReference type="EMBL" id="QHT70747.1"/>
    </source>
</evidence>
<gene>
    <name evidence="2" type="primary">traN</name>
    <name evidence="2" type="ORF">GXP67_30915</name>
</gene>
<evidence type="ECO:0000313" key="3">
    <source>
        <dbReference type="Proteomes" id="UP000480178"/>
    </source>
</evidence>
<dbReference type="Proteomes" id="UP000480178">
    <property type="component" value="Chromosome"/>
</dbReference>
<dbReference type="AlphaFoldDB" id="A0A6C0GS32"/>
<protein>
    <submittedName>
        <fullName evidence="2">Conjugative transposon protein TraN</fullName>
    </submittedName>
</protein>
<feature type="signal peptide" evidence="1">
    <location>
        <begin position="1"/>
        <end position="25"/>
    </location>
</feature>
<dbReference type="KEGG" id="rhoz:GXP67_30915"/>
<dbReference type="Pfam" id="PF13595">
    <property type="entry name" value="DUF4138"/>
    <property type="match status" value="1"/>
</dbReference>
<reference evidence="2 3" key="1">
    <citation type="submission" date="2020-01" db="EMBL/GenBank/DDBJ databases">
        <authorList>
            <person name="Kim M.K."/>
        </authorList>
    </citation>
    <scope>NUCLEOTIDE SEQUENCE [LARGE SCALE GENOMIC DNA]</scope>
    <source>
        <strain evidence="2 3">172606-1</strain>
    </source>
</reference>